<dbReference type="Pfam" id="PF00005">
    <property type="entry name" value="ABC_tran"/>
    <property type="match status" value="1"/>
</dbReference>
<feature type="transmembrane region" description="Helical" evidence="13">
    <location>
        <begin position="819"/>
        <end position="840"/>
    </location>
</feature>
<evidence type="ECO:0000256" key="5">
    <source>
        <dbReference type="ARBA" id="ARBA00022729"/>
    </source>
</evidence>
<keyword evidence="10 13" id="KW-0472">Membrane</keyword>
<comment type="caution">
    <text evidence="16">The sequence shown here is derived from an EMBL/GenBank/DDBJ whole genome shotgun (WGS) entry which is preliminary data.</text>
</comment>
<dbReference type="OMA" id="FNCQLDA"/>
<dbReference type="PROSITE" id="PS50893">
    <property type="entry name" value="ABC_TRANSPORTER_2"/>
    <property type="match status" value="1"/>
</dbReference>
<feature type="compositionally biased region" description="Low complexity" evidence="12">
    <location>
        <begin position="675"/>
        <end position="687"/>
    </location>
</feature>
<feature type="transmembrane region" description="Helical" evidence="13">
    <location>
        <begin position="1049"/>
        <end position="1071"/>
    </location>
</feature>
<evidence type="ECO:0000256" key="7">
    <source>
        <dbReference type="ARBA" id="ARBA00022824"/>
    </source>
</evidence>
<dbReference type="InterPro" id="IPR013525">
    <property type="entry name" value="ABC2_TM"/>
</dbReference>
<dbReference type="GO" id="GO:0005789">
    <property type="term" value="C:endoplasmic reticulum membrane"/>
    <property type="evidence" value="ECO:0007669"/>
    <property type="project" value="UniProtKB-SubCell"/>
</dbReference>
<dbReference type="InterPro" id="IPR003593">
    <property type="entry name" value="AAA+_ATPase"/>
</dbReference>
<feature type="chain" id="PRO_5001633798" description="ABC transporter domain-containing protein" evidence="14">
    <location>
        <begin position="30"/>
        <end position="1075"/>
    </location>
</feature>
<evidence type="ECO:0000313" key="17">
    <source>
        <dbReference type="Proteomes" id="UP000027361"/>
    </source>
</evidence>
<dbReference type="GeneID" id="25263090"/>
<feature type="transmembrane region" description="Helical" evidence="13">
    <location>
        <begin position="343"/>
        <end position="367"/>
    </location>
</feature>
<evidence type="ECO:0000256" key="10">
    <source>
        <dbReference type="ARBA" id="ARBA00023136"/>
    </source>
</evidence>
<dbReference type="SMART" id="SM00382">
    <property type="entry name" value="AAA"/>
    <property type="match status" value="1"/>
</dbReference>
<dbReference type="GO" id="GO:0140359">
    <property type="term" value="F:ABC-type transporter activity"/>
    <property type="evidence" value="ECO:0007669"/>
    <property type="project" value="InterPro"/>
</dbReference>
<dbReference type="FunFam" id="3.40.50.300:FF:000702">
    <property type="entry name" value="ABC transporter (Adp1)"/>
    <property type="match status" value="1"/>
</dbReference>
<dbReference type="SUPFAM" id="SSF52540">
    <property type="entry name" value="P-loop containing nucleoside triphosphate hydrolases"/>
    <property type="match status" value="1"/>
</dbReference>
<dbReference type="HOGENOM" id="CLU_000604_57_1_1"/>
<evidence type="ECO:0000256" key="2">
    <source>
        <dbReference type="ARBA" id="ARBA00005814"/>
    </source>
</evidence>
<keyword evidence="7" id="KW-0256">Endoplasmic reticulum</keyword>
<comment type="subcellular location">
    <subcellularLocation>
        <location evidence="1">Endoplasmic reticulum membrane</location>
        <topology evidence="1">Multi-pass membrane protein</topology>
    </subcellularLocation>
</comment>
<accession>A0A066WGZ2</accession>
<dbReference type="CDD" id="cd03213">
    <property type="entry name" value="ABCG_EPDR"/>
    <property type="match status" value="1"/>
</dbReference>
<dbReference type="Pfam" id="PF19055">
    <property type="entry name" value="ABC2_membrane_7"/>
    <property type="match status" value="1"/>
</dbReference>
<evidence type="ECO:0000256" key="13">
    <source>
        <dbReference type="SAM" id="Phobius"/>
    </source>
</evidence>
<feature type="transmembrane region" description="Helical" evidence="13">
    <location>
        <begin position="905"/>
        <end position="926"/>
    </location>
</feature>
<evidence type="ECO:0000256" key="6">
    <source>
        <dbReference type="ARBA" id="ARBA00022741"/>
    </source>
</evidence>
<dbReference type="InterPro" id="IPR050352">
    <property type="entry name" value="ABCG_transporters"/>
</dbReference>
<dbReference type="PROSITE" id="PS00022">
    <property type="entry name" value="EGF_1"/>
    <property type="match status" value="1"/>
</dbReference>
<dbReference type="STRING" id="1037660.A0A066WGZ2"/>
<keyword evidence="11" id="KW-0325">Glycoprotein</keyword>
<dbReference type="AlphaFoldDB" id="A0A066WGZ2"/>
<comment type="similarity">
    <text evidence="2">Belongs to the ABC transporter superfamily. ABCG family. Eye pigment precursor importer (TC 3.A.1.204) subfamily.</text>
</comment>
<evidence type="ECO:0000256" key="3">
    <source>
        <dbReference type="ARBA" id="ARBA00022448"/>
    </source>
</evidence>
<dbReference type="InterPro" id="IPR003439">
    <property type="entry name" value="ABC_transporter-like_ATP-bd"/>
</dbReference>
<keyword evidence="4 13" id="KW-0812">Transmembrane</keyword>
<gene>
    <name evidence="16" type="ORF">K437DRAFT_242300</name>
</gene>
<dbReference type="PROSITE" id="PS01186">
    <property type="entry name" value="EGF_2"/>
    <property type="match status" value="1"/>
</dbReference>
<dbReference type="PANTHER" id="PTHR48041">
    <property type="entry name" value="ABC TRANSPORTER G FAMILY MEMBER 28"/>
    <property type="match status" value="1"/>
</dbReference>
<sequence length="1075" mass="117543">MVGPGKSALRRSMVMFVLFLAILQAPLLAASAGVSLTNTTVRLRLGTPTQSAFLLPDDRSSRCPPCPEPSCFNCQLPAFSCAQFGECNEYDGLCQCPIGFGGQDCLSPLCGSPADGSKRFPREDGSLGCQCSDGWAGINCNVCQSDRACDNFLLAGDRLGENGTCYTGGQTIRQNFQQCDVTNRKILDMLPGRPPQVTFSCDKNNEGCNFQFWIGHQESFYCALDQCSETFSPSLNTNTTRYECEKVQCSCIPGRMLCGESGSIDISEFLAEEIKGPGKLVCKSKADKNGIQRDCRFEEPAMNQLISDVFGDPAIFLGCESGECVHYSEVPGYQPPTSPPRSVFWVAFSAAGAVLFVAIASAVLYLLGRDDQFDRATGAVRLPEEENTRLMSDHMPASLHFKNISYRLGEKIVLEGVSGSVKPGEIMAIMGASGAGKTTFLDILARRNKRGVVAGKTLVNGREISNGEFRRIVGYVDQEETLMSTLTVYETVLYSALLRLPRDMSLEAKRLRTLETLEELGILGIKDSRIGGGGIRGISGGEARRTSIACELVTSPSVLMLDEPTSGLDSYNAYNVVESLASLARNYRRTIIFTIHQPRSNIVALFDQLVLLAAGHIVYSGPFEKCVGYFDEIGQPCPIGFNVADYLIDLTASRNEKSGNGGEEVDIEGAIESQTPSAPAPATAAAALDGNDTELRTRPHSTAEPRTTSLRSRWSLINEDARTTFEHRGNGAQPVSERLQTLFDQYNASSIAADLRAELESAKSPGSEAQANTELDGDAVSVSTGRDTRIFKGYKKAGLWMQFTILSGRAFKNLYRNPMLMLAHYAMAALLALFCGLLYHDLTTDISGFQNRLGLFFFILSLFGFSCLTSLGVFANERALFVKERANGYYSPITYFISKLLFDILPLRVIPPFILGAIVYFLVGLIPEVTAFWKFLLVLVLFSLAASSAVFFISIAIKDTGVANLAGSLTMLFSLLFAGLLINRDRIPVGLRWLQHLSFFHAAYEALIVNELRNLSLKEHKYGVDIDVPAASIISSFGFNSQAFWWPDIATLGIQFGGFTLLSLVWLLLFVRERK</sequence>
<evidence type="ECO:0000259" key="15">
    <source>
        <dbReference type="PROSITE" id="PS50893"/>
    </source>
</evidence>
<dbReference type="InterPro" id="IPR000742">
    <property type="entry name" value="EGF"/>
</dbReference>
<dbReference type="Gene3D" id="3.40.50.300">
    <property type="entry name" value="P-loop containing nucleotide triphosphate hydrolases"/>
    <property type="match status" value="1"/>
</dbReference>
<keyword evidence="9 13" id="KW-1133">Transmembrane helix</keyword>
<protein>
    <recommendedName>
        <fullName evidence="15">ABC transporter domain-containing protein</fullName>
    </recommendedName>
</protein>
<dbReference type="InterPro" id="IPR043926">
    <property type="entry name" value="ABCG_dom"/>
</dbReference>
<organism evidence="16 17">
    <name type="scientific">Tilletiaria anomala (strain ATCC 24038 / CBS 436.72 / UBC 951)</name>
    <dbReference type="NCBI Taxonomy" id="1037660"/>
    <lineage>
        <taxon>Eukaryota</taxon>
        <taxon>Fungi</taxon>
        <taxon>Dikarya</taxon>
        <taxon>Basidiomycota</taxon>
        <taxon>Ustilaginomycotina</taxon>
        <taxon>Exobasidiomycetes</taxon>
        <taxon>Georgefischeriales</taxon>
        <taxon>Tilletiariaceae</taxon>
        <taxon>Tilletiaria</taxon>
    </lineage>
</organism>
<feature type="transmembrane region" description="Helical" evidence="13">
    <location>
        <begin position="852"/>
        <end position="875"/>
    </location>
</feature>
<dbReference type="GO" id="GO:0005524">
    <property type="term" value="F:ATP binding"/>
    <property type="evidence" value="ECO:0007669"/>
    <property type="project" value="UniProtKB-KW"/>
</dbReference>
<keyword evidence="3" id="KW-0813">Transport</keyword>
<feature type="transmembrane region" description="Helical" evidence="13">
    <location>
        <begin position="962"/>
        <end position="982"/>
    </location>
</feature>
<name>A0A066WGZ2_TILAU</name>
<dbReference type="InterPro" id="IPR027417">
    <property type="entry name" value="P-loop_NTPase"/>
</dbReference>
<dbReference type="Pfam" id="PF01061">
    <property type="entry name" value="ABC2_membrane"/>
    <property type="match status" value="1"/>
</dbReference>
<evidence type="ECO:0000256" key="8">
    <source>
        <dbReference type="ARBA" id="ARBA00022840"/>
    </source>
</evidence>
<evidence type="ECO:0000256" key="4">
    <source>
        <dbReference type="ARBA" id="ARBA00022692"/>
    </source>
</evidence>
<dbReference type="EMBL" id="JMSN01000003">
    <property type="protein sequence ID" value="KDN53262.1"/>
    <property type="molecule type" value="Genomic_DNA"/>
</dbReference>
<feature type="domain" description="ABC transporter" evidence="15">
    <location>
        <begin position="399"/>
        <end position="639"/>
    </location>
</feature>
<keyword evidence="8" id="KW-0067">ATP-binding</keyword>
<evidence type="ECO:0000256" key="9">
    <source>
        <dbReference type="ARBA" id="ARBA00022989"/>
    </source>
</evidence>
<reference evidence="16 17" key="1">
    <citation type="submission" date="2014-05" db="EMBL/GenBank/DDBJ databases">
        <title>Draft genome sequence of a rare smut relative, Tilletiaria anomala UBC 951.</title>
        <authorList>
            <consortium name="DOE Joint Genome Institute"/>
            <person name="Toome M."/>
            <person name="Kuo A."/>
            <person name="Henrissat B."/>
            <person name="Lipzen A."/>
            <person name="Tritt A."/>
            <person name="Yoshinaga Y."/>
            <person name="Zane M."/>
            <person name="Barry K."/>
            <person name="Grigoriev I.V."/>
            <person name="Spatafora J.W."/>
            <person name="Aimea M.C."/>
        </authorList>
    </citation>
    <scope>NUCLEOTIDE SEQUENCE [LARGE SCALE GENOMIC DNA]</scope>
    <source>
        <strain evidence="16 17">UBC 951</strain>
    </source>
</reference>
<dbReference type="PANTHER" id="PTHR48041:SF2">
    <property type="entry name" value="ATP-DEPENDENT PERMEASE-RELATED"/>
    <property type="match status" value="1"/>
</dbReference>
<evidence type="ECO:0000256" key="11">
    <source>
        <dbReference type="ARBA" id="ARBA00023180"/>
    </source>
</evidence>
<dbReference type="OrthoDB" id="66620at2759"/>
<dbReference type="InParanoid" id="A0A066WGZ2"/>
<feature type="compositionally biased region" description="Basic and acidic residues" evidence="12">
    <location>
        <begin position="693"/>
        <end position="703"/>
    </location>
</feature>
<evidence type="ECO:0000313" key="16">
    <source>
        <dbReference type="EMBL" id="KDN53262.1"/>
    </source>
</evidence>
<keyword evidence="17" id="KW-1185">Reference proteome</keyword>
<dbReference type="Proteomes" id="UP000027361">
    <property type="component" value="Unassembled WGS sequence"/>
</dbReference>
<evidence type="ECO:0000256" key="1">
    <source>
        <dbReference type="ARBA" id="ARBA00004477"/>
    </source>
</evidence>
<evidence type="ECO:0000256" key="12">
    <source>
        <dbReference type="SAM" id="MobiDB-lite"/>
    </source>
</evidence>
<keyword evidence="6" id="KW-0547">Nucleotide-binding</keyword>
<keyword evidence="5 14" id="KW-0732">Signal</keyword>
<proteinExistence type="inferred from homology"/>
<dbReference type="RefSeq" id="XP_013246101.1">
    <property type="nucleotide sequence ID" value="XM_013390647.1"/>
</dbReference>
<dbReference type="GO" id="GO:0016887">
    <property type="term" value="F:ATP hydrolysis activity"/>
    <property type="evidence" value="ECO:0007669"/>
    <property type="project" value="InterPro"/>
</dbReference>
<feature type="signal peptide" evidence="14">
    <location>
        <begin position="1"/>
        <end position="29"/>
    </location>
</feature>
<feature type="region of interest" description="Disordered" evidence="12">
    <location>
        <begin position="674"/>
        <end position="709"/>
    </location>
</feature>
<feature type="transmembrane region" description="Helical" evidence="13">
    <location>
        <begin position="932"/>
        <end position="955"/>
    </location>
</feature>
<evidence type="ECO:0000256" key="14">
    <source>
        <dbReference type="SAM" id="SignalP"/>
    </source>
</evidence>